<dbReference type="NCBIfam" id="TIGR04057">
    <property type="entry name" value="SusC_RagA_signa"/>
    <property type="match status" value="1"/>
</dbReference>
<dbReference type="InterPro" id="IPR037066">
    <property type="entry name" value="Plug_dom_sf"/>
</dbReference>
<accession>A0A7J5JQC6</accession>
<dbReference type="InterPro" id="IPR023997">
    <property type="entry name" value="TonB-dep_OMP_SusC/RagA_CS"/>
</dbReference>
<dbReference type="InterPro" id="IPR012910">
    <property type="entry name" value="Plug_dom"/>
</dbReference>
<dbReference type="AlphaFoldDB" id="A0A7J5JQC6"/>
<dbReference type="RefSeq" id="WP_130041499.1">
    <property type="nucleotide sequence ID" value="NZ_RCXW01000005.1"/>
</dbReference>
<organism evidence="3 4">
    <name type="scientific">Bacteroides thetaiotaomicron</name>
    <dbReference type="NCBI Taxonomy" id="818"/>
    <lineage>
        <taxon>Bacteria</taxon>
        <taxon>Pseudomonadati</taxon>
        <taxon>Bacteroidota</taxon>
        <taxon>Bacteroidia</taxon>
        <taxon>Bacteroidales</taxon>
        <taxon>Bacteroidaceae</taxon>
        <taxon>Bacteroides</taxon>
    </lineage>
</organism>
<evidence type="ECO:0000259" key="2">
    <source>
        <dbReference type="Pfam" id="PF07715"/>
    </source>
</evidence>
<dbReference type="InterPro" id="IPR023996">
    <property type="entry name" value="TonB-dep_OMP_SusC/RagA"/>
</dbReference>
<protein>
    <submittedName>
        <fullName evidence="3">SusC/RagA family TonB-linked outer membrane protein</fullName>
    </submittedName>
</protein>
<dbReference type="Gene3D" id="2.60.40.1120">
    <property type="entry name" value="Carboxypeptidase-like, regulatory domain"/>
    <property type="match status" value="1"/>
</dbReference>
<proteinExistence type="predicted"/>
<dbReference type="SUPFAM" id="SSF56935">
    <property type="entry name" value="Porins"/>
    <property type="match status" value="1"/>
</dbReference>
<dbReference type="Gene3D" id="2.170.130.10">
    <property type="entry name" value="TonB-dependent receptor, plug domain"/>
    <property type="match status" value="1"/>
</dbReference>
<name>A0A7J5JQC6_BACT4</name>
<feature type="domain" description="TonB-dependent receptor plug" evidence="2">
    <location>
        <begin position="116"/>
        <end position="202"/>
    </location>
</feature>
<evidence type="ECO:0000256" key="1">
    <source>
        <dbReference type="SAM" id="SignalP"/>
    </source>
</evidence>
<evidence type="ECO:0000313" key="4">
    <source>
        <dbReference type="Proteomes" id="UP000460317"/>
    </source>
</evidence>
<dbReference type="Proteomes" id="UP000460317">
    <property type="component" value="Unassembled WGS sequence"/>
</dbReference>
<evidence type="ECO:0000313" key="3">
    <source>
        <dbReference type="EMBL" id="KAB4453636.1"/>
    </source>
</evidence>
<dbReference type="SUPFAM" id="SSF49464">
    <property type="entry name" value="Carboxypeptidase regulatory domain-like"/>
    <property type="match status" value="1"/>
</dbReference>
<sequence>MKYKQIGIIFLCVSLFSQVMKAQNSTNINVNGVVRTPEGEPIPGAVINSNEIKGYTVSDEKGNFSVSVLPNSKLSIKAAGYKEQFISTGDDVTEVVMQPSDDTNLVNIAFRSVEQKDLLGGISYINLPEFMNKDYTTYSLDGLQSYIGGYTGDVWGQGALVLIDGVPRDAGSDIRSSEIEQIAVLKGAGAIALYGSRAAKGVVMITTKRGKAYDKRIDVRANTGLYVPKSYPKYLSSWEYMTLYNEALRNDGLDELYDENTIYKSWEGKDSYRYPSIDFYSSDYLKKVYNKSDMTAEFSGGTERARFYTNAGLEYQNSLLNFGEGKNENSLRFNVRGNVDFKFNEILSASVDASVIINNSRSAHGNYWNSASTLRPNRFSPLIPVDAITKDDASSWLMVNNSNYLIDGKYLLGGSQLDQTNPFADVYAKGYNKNANRRFQLNAGLDFNLEKVLKGLTFQTKFAIDYSSSYAESYENEYAVYAPSWYTYEGDNVIGSLTKYGEDRKNGKQNLGNSWNEQTMAFSAQFNYNTTIDDNHNINAILLGAGHQSTETGVYHKTSNANLGLLLAYNYQHKYYVDFSNALVYSAKMAPKKRTAFSPTLTLGWRISDEVFLINSPVIDNLKLTFSVGVLHTDLDFDSYYMYKGYYSQTEGAYYGWKDGVSTLQTTNSRRGDNPELGFVKRKELNMGLEASLWKNLVNVNANFFINRMEGMPIQSETLYPNWLKTGWPITSDFIPYVNYNTDQRLGIDFAVNLNKHIGQVDFTLGMTGTYFKSKAIKRAELYDDAYQNRTGKPLDGLWGLQSNGLYQSEEDIANCGVTSSYGEVKPGDIKYIDQNADGVIDSKDEVYLGRAGWSGAPFAFGINLTAKWKNFTLFARGTGSVGSYGMKDSNYYWVYGDRKYSEVVLNRWTEENKATATYPRLTTLSGDHNFRSSDFWLYKANRFDLAKVQVSYEIPYQVLKRTFVRTLGVYVSGENLLTISKERKLMEMNVGSTPQCRFFNIGVKASF</sequence>
<dbReference type="EMBL" id="WCSB01000005">
    <property type="protein sequence ID" value="KAB4453636.1"/>
    <property type="molecule type" value="Genomic_DNA"/>
</dbReference>
<dbReference type="Pfam" id="PF07715">
    <property type="entry name" value="Plug"/>
    <property type="match status" value="1"/>
</dbReference>
<dbReference type="NCBIfam" id="TIGR04056">
    <property type="entry name" value="OMP_RagA_SusC"/>
    <property type="match status" value="1"/>
</dbReference>
<reference evidence="3 4" key="1">
    <citation type="journal article" date="2019" name="Nat. Med.">
        <title>A library of human gut bacterial isolates paired with longitudinal multiomics data enables mechanistic microbiome research.</title>
        <authorList>
            <person name="Poyet M."/>
            <person name="Groussin M."/>
            <person name="Gibbons S.M."/>
            <person name="Avila-Pacheco J."/>
            <person name="Jiang X."/>
            <person name="Kearney S.M."/>
            <person name="Perrotta A.R."/>
            <person name="Berdy B."/>
            <person name="Zhao S."/>
            <person name="Lieberman T.D."/>
            <person name="Swanson P.K."/>
            <person name="Smith M."/>
            <person name="Roesemann S."/>
            <person name="Alexander J.E."/>
            <person name="Rich S.A."/>
            <person name="Livny J."/>
            <person name="Vlamakis H."/>
            <person name="Clish C."/>
            <person name="Bullock K."/>
            <person name="Deik A."/>
            <person name="Scott J."/>
            <person name="Pierce K.A."/>
            <person name="Xavier R.J."/>
            <person name="Alm E.J."/>
        </authorList>
    </citation>
    <scope>NUCLEOTIDE SEQUENCE [LARGE SCALE GENOMIC DNA]</scope>
    <source>
        <strain evidence="3 4">BIOML-A165</strain>
    </source>
</reference>
<comment type="caution">
    <text evidence="3">The sequence shown here is derived from an EMBL/GenBank/DDBJ whole genome shotgun (WGS) entry which is preliminary data.</text>
</comment>
<feature type="signal peptide" evidence="1">
    <location>
        <begin position="1"/>
        <end position="22"/>
    </location>
</feature>
<gene>
    <name evidence="3" type="ORF">GAN93_07895</name>
</gene>
<keyword evidence="1" id="KW-0732">Signal</keyword>
<feature type="chain" id="PRO_5029650176" evidence="1">
    <location>
        <begin position="23"/>
        <end position="1008"/>
    </location>
</feature>
<dbReference type="InterPro" id="IPR008969">
    <property type="entry name" value="CarboxyPept-like_regulatory"/>
</dbReference>